<dbReference type="InterPro" id="IPR011766">
    <property type="entry name" value="TPP_enzyme_TPP-bd"/>
</dbReference>
<protein>
    <submittedName>
        <fullName evidence="5">Phosphonopyruvate decarboxylase</fullName>
    </submittedName>
</protein>
<dbReference type="InterPro" id="IPR051818">
    <property type="entry name" value="TPP_dependent_decarboxylase"/>
</dbReference>
<keyword evidence="3" id="KW-0812">Transmembrane</keyword>
<dbReference type="EMBL" id="CP040916">
    <property type="protein sequence ID" value="QDQ14994.1"/>
    <property type="molecule type" value="Genomic_DNA"/>
</dbReference>
<feature type="transmembrane region" description="Helical" evidence="3">
    <location>
        <begin position="41"/>
        <end position="62"/>
    </location>
</feature>
<evidence type="ECO:0000256" key="2">
    <source>
        <dbReference type="ARBA" id="ARBA00023239"/>
    </source>
</evidence>
<keyword evidence="3" id="KW-1133">Transmembrane helix</keyword>
<feature type="domain" description="Thiamine pyrophosphate enzyme TPP-binding" evidence="4">
    <location>
        <begin position="42"/>
        <end position="140"/>
    </location>
</feature>
<dbReference type="GO" id="GO:0016831">
    <property type="term" value="F:carboxy-lyase activity"/>
    <property type="evidence" value="ECO:0007669"/>
    <property type="project" value="UniProtKB-KW"/>
</dbReference>
<keyword evidence="3" id="KW-0472">Membrane</keyword>
<dbReference type="RefSeq" id="WP_144322198.1">
    <property type="nucleotide sequence ID" value="NZ_CP040916.1"/>
</dbReference>
<dbReference type="PANTHER" id="PTHR42818">
    <property type="entry name" value="SULFOPYRUVATE DECARBOXYLASE SUBUNIT ALPHA"/>
    <property type="match status" value="1"/>
</dbReference>
<keyword evidence="5" id="KW-0670">Pyruvate</keyword>
<dbReference type="Pfam" id="PF02775">
    <property type="entry name" value="TPP_enzyme_C"/>
    <property type="match status" value="1"/>
</dbReference>
<proteinExistence type="predicted"/>
<gene>
    <name evidence="5" type="ORF">FH965_34290</name>
</gene>
<accession>A0A516RH79</accession>
<dbReference type="PANTHER" id="PTHR42818:SF1">
    <property type="entry name" value="SULFOPYRUVATE DECARBOXYLASE"/>
    <property type="match status" value="1"/>
</dbReference>
<organism evidence="5 6">
    <name type="scientific">Streptomyces spectabilis</name>
    <dbReference type="NCBI Taxonomy" id="68270"/>
    <lineage>
        <taxon>Bacteria</taxon>
        <taxon>Bacillati</taxon>
        <taxon>Actinomycetota</taxon>
        <taxon>Actinomycetes</taxon>
        <taxon>Kitasatosporales</taxon>
        <taxon>Streptomycetaceae</taxon>
        <taxon>Streptomyces</taxon>
    </lineage>
</organism>
<dbReference type="InterPro" id="IPR029061">
    <property type="entry name" value="THDP-binding"/>
</dbReference>
<dbReference type="SUPFAM" id="SSF52518">
    <property type="entry name" value="Thiamin diphosphate-binding fold (THDP-binding)"/>
    <property type="match status" value="1"/>
</dbReference>
<reference evidence="5 6" key="1">
    <citation type="journal article" date="2019" name="J. Ind. Microbiol. Biotechnol.">
        <title>The complete genomic sequence of Streptomyces spectabilis NRRL-2792 and identification of secondary metabolite biosynthetic gene clusters.</title>
        <authorList>
            <person name="Sinha A."/>
            <person name="Phillips-Salemka S."/>
            <person name="Niraula T.A."/>
            <person name="Short K.A."/>
            <person name="Niraula N.P."/>
        </authorList>
    </citation>
    <scope>NUCLEOTIDE SEQUENCE [LARGE SCALE GENOMIC DNA]</scope>
    <source>
        <strain evidence="5 6">NRRL 2792</strain>
    </source>
</reference>
<dbReference type="GO" id="GO:0000287">
    <property type="term" value="F:magnesium ion binding"/>
    <property type="evidence" value="ECO:0007669"/>
    <property type="project" value="UniProtKB-ARBA"/>
</dbReference>
<keyword evidence="1" id="KW-0210">Decarboxylase</keyword>
<sequence length="185" mass="19295">MLDIRAAIRAVREREPSALYVTSCGYITRDVYDLDDRDNNFYLVGSMGMAGPIGLGIALAGVGRRVVVFDGDGSFAMNPGCLPMIAEHRPDLVHVVLDNGAHDSTGGQRTSAIGDPAGLALAAGYAAAHTVESLDELAAADLTATPALVHVRCLPRAHKAGARVALAPQEIVSRFRAGLGVPTHA</sequence>
<evidence type="ECO:0000313" key="5">
    <source>
        <dbReference type="EMBL" id="QDQ14994.1"/>
    </source>
</evidence>
<name>A0A516RH79_STRST</name>
<evidence type="ECO:0000256" key="3">
    <source>
        <dbReference type="SAM" id="Phobius"/>
    </source>
</evidence>
<dbReference type="Gene3D" id="3.40.50.970">
    <property type="match status" value="1"/>
</dbReference>
<dbReference type="AlphaFoldDB" id="A0A516RH79"/>
<evidence type="ECO:0000256" key="1">
    <source>
        <dbReference type="ARBA" id="ARBA00022793"/>
    </source>
</evidence>
<dbReference type="GO" id="GO:0030976">
    <property type="term" value="F:thiamine pyrophosphate binding"/>
    <property type="evidence" value="ECO:0007669"/>
    <property type="project" value="InterPro"/>
</dbReference>
<keyword evidence="2" id="KW-0456">Lyase</keyword>
<dbReference type="Proteomes" id="UP000316806">
    <property type="component" value="Chromosome"/>
</dbReference>
<evidence type="ECO:0000313" key="6">
    <source>
        <dbReference type="Proteomes" id="UP000316806"/>
    </source>
</evidence>
<evidence type="ECO:0000259" key="4">
    <source>
        <dbReference type="Pfam" id="PF02775"/>
    </source>
</evidence>